<feature type="region of interest" description="Disordered" evidence="1">
    <location>
        <begin position="92"/>
        <end position="120"/>
    </location>
</feature>
<comment type="caution">
    <text evidence="2">The sequence shown here is derived from an EMBL/GenBank/DDBJ whole genome shotgun (WGS) entry which is preliminary data.</text>
</comment>
<dbReference type="EMBL" id="PNBA02000003">
    <property type="protein sequence ID" value="KAG6430266.1"/>
    <property type="molecule type" value="Genomic_DNA"/>
</dbReference>
<feature type="compositionally biased region" description="Gly residues" evidence="1">
    <location>
        <begin position="92"/>
        <end position="104"/>
    </location>
</feature>
<evidence type="ECO:0000313" key="2">
    <source>
        <dbReference type="EMBL" id="KAG6430266.1"/>
    </source>
</evidence>
<dbReference type="Proteomes" id="UP000298416">
    <property type="component" value="Unassembled WGS sequence"/>
</dbReference>
<evidence type="ECO:0000313" key="3">
    <source>
        <dbReference type="Proteomes" id="UP000298416"/>
    </source>
</evidence>
<organism evidence="2">
    <name type="scientific">Salvia splendens</name>
    <name type="common">Scarlet sage</name>
    <dbReference type="NCBI Taxonomy" id="180675"/>
    <lineage>
        <taxon>Eukaryota</taxon>
        <taxon>Viridiplantae</taxon>
        <taxon>Streptophyta</taxon>
        <taxon>Embryophyta</taxon>
        <taxon>Tracheophyta</taxon>
        <taxon>Spermatophyta</taxon>
        <taxon>Magnoliopsida</taxon>
        <taxon>eudicotyledons</taxon>
        <taxon>Gunneridae</taxon>
        <taxon>Pentapetalae</taxon>
        <taxon>asterids</taxon>
        <taxon>lamiids</taxon>
        <taxon>Lamiales</taxon>
        <taxon>Lamiaceae</taxon>
        <taxon>Nepetoideae</taxon>
        <taxon>Mentheae</taxon>
        <taxon>Salviinae</taxon>
        <taxon>Salvia</taxon>
        <taxon>Salvia subgen. Calosphace</taxon>
        <taxon>core Calosphace</taxon>
    </lineage>
</organism>
<protein>
    <submittedName>
        <fullName evidence="2">Uncharacterized protein</fullName>
    </submittedName>
</protein>
<dbReference type="AlphaFoldDB" id="A0A8X8YCW3"/>
<feature type="compositionally biased region" description="Basic and acidic residues" evidence="1">
    <location>
        <begin position="22"/>
        <end position="31"/>
    </location>
</feature>
<keyword evidence="3" id="KW-1185">Reference proteome</keyword>
<sequence length="176" mass="18189">MNGVFVWRWKSSIGASTPTSQPERKRARLEDGEGVGGGDGDLVHPFHVEGLHGGNKVVDEVLWAPVEDLVAHDQIVDVCVRVEGLDVGGDPAAGGLGGGEGGDLVVGDSDGDQDAGVGEGAEDVGIDVEDLYAVYGCFVLEELRHLGWRREVVAEGAVVDADRMDGAGGSEEPGAS</sequence>
<feature type="region of interest" description="Disordered" evidence="1">
    <location>
        <begin position="15"/>
        <end position="36"/>
    </location>
</feature>
<evidence type="ECO:0000256" key="1">
    <source>
        <dbReference type="SAM" id="MobiDB-lite"/>
    </source>
</evidence>
<gene>
    <name evidence="2" type="ORF">SASPL_108330</name>
</gene>
<name>A0A8X8YCW3_SALSN</name>
<reference evidence="2" key="2">
    <citation type="submission" date="2020-08" db="EMBL/GenBank/DDBJ databases">
        <title>Plant Genome Project.</title>
        <authorList>
            <person name="Zhang R.-G."/>
        </authorList>
    </citation>
    <scope>NUCLEOTIDE SEQUENCE</scope>
    <source>
        <strain evidence="2">Huo1</strain>
        <tissue evidence="2">Leaf</tissue>
    </source>
</reference>
<accession>A0A8X8YCW3</accession>
<reference evidence="2" key="1">
    <citation type="submission" date="2018-01" db="EMBL/GenBank/DDBJ databases">
        <authorList>
            <person name="Mao J.F."/>
        </authorList>
    </citation>
    <scope>NUCLEOTIDE SEQUENCE</scope>
    <source>
        <strain evidence="2">Huo1</strain>
        <tissue evidence="2">Leaf</tissue>
    </source>
</reference>
<proteinExistence type="predicted"/>